<dbReference type="Pfam" id="PF00361">
    <property type="entry name" value="Proton_antipo_M"/>
    <property type="match status" value="1"/>
</dbReference>
<dbReference type="PANTHER" id="PTHR42682">
    <property type="entry name" value="HYDROGENASE-4 COMPONENT F"/>
    <property type="match status" value="1"/>
</dbReference>
<dbReference type="InterPro" id="IPR003918">
    <property type="entry name" value="NADH_UbQ_OxRdtase"/>
</dbReference>
<feature type="transmembrane region" description="Helical" evidence="8">
    <location>
        <begin position="204"/>
        <end position="224"/>
    </location>
</feature>
<feature type="transmembrane region" description="Helical" evidence="8">
    <location>
        <begin position="416"/>
        <end position="436"/>
    </location>
</feature>
<keyword evidence="5 10" id="KW-0560">Oxidoreductase</keyword>
<dbReference type="EC" id="1.6.5.11" evidence="10"/>
<evidence type="ECO:0000256" key="1">
    <source>
        <dbReference type="ARBA" id="ARBA00004651"/>
    </source>
</evidence>
<keyword evidence="2" id="KW-1003">Cell membrane</keyword>
<reference evidence="10" key="1">
    <citation type="submission" date="2017-02" db="EMBL/GenBank/DDBJ databases">
        <authorList>
            <person name="Regsiter A."/>
            <person name="William W."/>
        </authorList>
    </citation>
    <scope>NUCLEOTIDE SEQUENCE</scope>
    <source>
        <strain evidence="10">Bib</strain>
    </source>
</reference>
<feature type="transmembrane region" description="Helical" evidence="8">
    <location>
        <begin position="284"/>
        <end position="302"/>
    </location>
</feature>
<evidence type="ECO:0000256" key="4">
    <source>
        <dbReference type="ARBA" id="ARBA00022989"/>
    </source>
</evidence>
<dbReference type="GO" id="GO:0042773">
    <property type="term" value="P:ATP synthesis coupled electron transport"/>
    <property type="evidence" value="ECO:0007669"/>
    <property type="project" value="InterPro"/>
</dbReference>
<evidence type="ECO:0000313" key="10">
    <source>
        <dbReference type="EMBL" id="SLM13698.1"/>
    </source>
</evidence>
<dbReference type="GO" id="GO:0016491">
    <property type="term" value="F:oxidoreductase activity"/>
    <property type="evidence" value="ECO:0007669"/>
    <property type="project" value="UniProtKB-KW"/>
</dbReference>
<evidence type="ECO:0000256" key="6">
    <source>
        <dbReference type="ARBA" id="ARBA00023136"/>
    </source>
</evidence>
<evidence type="ECO:0000256" key="7">
    <source>
        <dbReference type="RuleBase" id="RU000320"/>
    </source>
</evidence>
<dbReference type="EMBL" id="FWDM01000022">
    <property type="protein sequence ID" value="SLM13698.1"/>
    <property type="molecule type" value="Genomic_DNA"/>
</dbReference>
<feature type="transmembrane region" description="Helical" evidence="8">
    <location>
        <begin position="608"/>
        <end position="626"/>
    </location>
</feature>
<organism evidence="10">
    <name type="scientific">uncultured spirochete</name>
    <dbReference type="NCBI Taxonomy" id="156406"/>
    <lineage>
        <taxon>Bacteria</taxon>
        <taxon>Pseudomonadati</taxon>
        <taxon>Spirochaetota</taxon>
        <taxon>Spirochaetia</taxon>
        <taxon>Spirochaetales</taxon>
        <taxon>environmental samples</taxon>
    </lineage>
</organism>
<feature type="transmembrane region" description="Helical" evidence="8">
    <location>
        <begin position="252"/>
        <end position="272"/>
    </location>
</feature>
<feature type="transmembrane region" description="Helical" evidence="8">
    <location>
        <begin position="378"/>
        <end position="396"/>
    </location>
</feature>
<evidence type="ECO:0000256" key="3">
    <source>
        <dbReference type="ARBA" id="ARBA00022692"/>
    </source>
</evidence>
<proteinExistence type="predicted"/>
<feature type="transmembrane region" description="Helical" evidence="8">
    <location>
        <begin position="512"/>
        <end position="531"/>
    </location>
</feature>
<dbReference type="GO" id="GO:0005886">
    <property type="term" value="C:plasma membrane"/>
    <property type="evidence" value="ECO:0007669"/>
    <property type="project" value="UniProtKB-SubCell"/>
</dbReference>
<evidence type="ECO:0000256" key="2">
    <source>
        <dbReference type="ARBA" id="ARBA00022475"/>
    </source>
</evidence>
<dbReference type="InterPro" id="IPR001750">
    <property type="entry name" value="ND/Mrp_TM"/>
</dbReference>
<feature type="transmembrane region" description="Helical" evidence="8">
    <location>
        <begin position="83"/>
        <end position="103"/>
    </location>
</feature>
<keyword evidence="3 7" id="KW-0812">Transmembrane</keyword>
<dbReference type="AlphaFoldDB" id="A0A3P3XJG5"/>
<dbReference type="PANTHER" id="PTHR42682:SF3">
    <property type="entry name" value="FORMATE HYDROGENLYASE SUBUNIT 3-RELATED"/>
    <property type="match status" value="1"/>
</dbReference>
<comment type="subcellular location">
    <subcellularLocation>
        <location evidence="1">Cell membrane</location>
        <topology evidence="1">Multi-pass membrane protein</topology>
    </subcellularLocation>
    <subcellularLocation>
        <location evidence="7">Membrane</location>
        <topology evidence="7">Multi-pass membrane protein</topology>
    </subcellularLocation>
</comment>
<feature type="transmembrane region" description="Helical" evidence="8">
    <location>
        <begin position="314"/>
        <end position="334"/>
    </location>
</feature>
<feature type="transmembrane region" description="Helical" evidence="8">
    <location>
        <begin position="457"/>
        <end position="484"/>
    </location>
</feature>
<feature type="transmembrane region" description="Helical" evidence="8">
    <location>
        <begin position="37"/>
        <end position="54"/>
    </location>
</feature>
<sequence length="627" mass="68454">MLTSMLLILPLAGFLTSLAAAWIVPASSKARASGAVQKIIAGIGFAALFVFAFLAKSEIGTGYLGIPLFGLWLNFGLTQLSWYFVAMVAGISLVTVLFSLQGLRDDGRYPFYYIWLFSKTFGMLGVLLSADMLTFFIMWEVMSWCTYFLLQQGHEKAKRAGAGYLVYAVTAGMILLAGLLYVYFNVGSFDFRTIQKAFSGFGAGRIIVAMLLVLVPMLIEAAAYPVHWWLPSAYANAETGISAYLAAISTRIGIYGMTMFLFAGFGLTALNLVTANKYVSANEVLMIIGAFTMVVPTFTALFQHDAKELMTWHSIGQGGYMIVGIASSTTLGIAGGLFHVFNHMTYVSLILFSIAAVEYRTGTTNLNKLGGLIKKQPVAYLGLLFGIIGLAGIPPMNGFVSKWLIYRALILSGHPFIALAAFIATLGTILSVYKLIHNMFLGQLPERYNDIKEVGWGMRLPIIFMMAVVWLTGAFPGTVLAVVADIQQSLGLERVAYSVHGVAAEMGQLNMLVINIVFIGGLFVSWLIYLAGGKRKHIGQYDNYAAGHFLDKSIPYNYNYNFYAGMEHIFERLLHKPPVKRAEQALATFVSGTSEYVCRIFTGNITTYSAYVVAAVVVILLVLGGGR</sequence>
<dbReference type="GO" id="GO:0008137">
    <property type="term" value="F:NADH dehydrogenase (ubiquinone) activity"/>
    <property type="evidence" value="ECO:0007669"/>
    <property type="project" value="InterPro"/>
</dbReference>
<feature type="transmembrane region" description="Helical" evidence="8">
    <location>
        <begin position="162"/>
        <end position="184"/>
    </location>
</feature>
<evidence type="ECO:0000259" key="9">
    <source>
        <dbReference type="Pfam" id="PF00361"/>
    </source>
</evidence>
<gene>
    <name evidence="10" type="ORF">SPIROBIBN47_290171</name>
</gene>
<dbReference type="InterPro" id="IPR052175">
    <property type="entry name" value="ComplexI-like_HydComp"/>
</dbReference>
<evidence type="ECO:0000256" key="8">
    <source>
        <dbReference type="SAM" id="Phobius"/>
    </source>
</evidence>
<keyword evidence="4 8" id="KW-1133">Transmembrane helix</keyword>
<feature type="domain" description="NADH:quinone oxidoreductase/Mrp antiporter transmembrane" evidence="9">
    <location>
        <begin position="129"/>
        <end position="425"/>
    </location>
</feature>
<accession>A0A3P3XJG5</accession>
<keyword evidence="6 8" id="KW-0472">Membrane</keyword>
<name>A0A3P3XJG5_9SPIR</name>
<protein>
    <submittedName>
        <fullName evidence="10">Putative NADH dehydrogenase (Quinone)</fullName>
        <ecNumber evidence="10">1.6.5.11</ecNumber>
    </submittedName>
</protein>
<dbReference type="PRINTS" id="PR01437">
    <property type="entry name" value="NUOXDRDTASE4"/>
</dbReference>
<evidence type="ECO:0000256" key="5">
    <source>
        <dbReference type="ARBA" id="ARBA00023002"/>
    </source>
</evidence>